<comment type="caution">
    <text evidence="1">The sequence shown here is derived from an EMBL/GenBank/DDBJ whole genome shotgun (WGS) entry which is preliminary data.</text>
</comment>
<reference evidence="1" key="2">
    <citation type="journal article" date="2023" name="Microbiol Resour">
        <title>Decontamination and Annotation of the Draft Genome Sequence of the Oomycete Lagenidium giganteum ARSEF 373.</title>
        <authorList>
            <person name="Morgan W.R."/>
            <person name="Tartar A."/>
        </authorList>
    </citation>
    <scope>NUCLEOTIDE SEQUENCE</scope>
    <source>
        <strain evidence="1">ARSEF 373</strain>
    </source>
</reference>
<keyword evidence="2" id="KW-1185">Reference proteome</keyword>
<dbReference type="PANTHER" id="PTHR38847:SF1">
    <property type="entry name" value="PSEUDOURIDINE SYNTHASE RSUA_RLUA-LIKE DOMAIN-CONTAINING PROTEIN"/>
    <property type="match status" value="1"/>
</dbReference>
<sequence length="121" mass="12930">MTVNDGFQVGITRELFKGHVTIPEAEKVGARFTSEYFFAGGVGPKTKHLEKTPTDNDFVADDGAADTVWSECGATTLFRVNAALIAHGDGASISLYTCDASDDHGLAFNVSVRACDSIERK</sequence>
<dbReference type="EMBL" id="DAKRPA010000195">
    <property type="protein sequence ID" value="DAZ95670.1"/>
    <property type="molecule type" value="Genomic_DNA"/>
</dbReference>
<name>A0AAV2YNJ7_9STRA</name>
<protein>
    <submittedName>
        <fullName evidence="1">Uncharacterized protein</fullName>
    </submittedName>
</protein>
<organism evidence="1 2">
    <name type="scientific">Lagenidium giganteum</name>
    <dbReference type="NCBI Taxonomy" id="4803"/>
    <lineage>
        <taxon>Eukaryota</taxon>
        <taxon>Sar</taxon>
        <taxon>Stramenopiles</taxon>
        <taxon>Oomycota</taxon>
        <taxon>Peronosporomycetes</taxon>
        <taxon>Pythiales</taxon>
        <taxon>Pythiaceae</taxon>
    </lineage>
</organism>
<gene>
    <name evidence="1" type="ORF">N0F65_002467</name>
</gene>
<proteinExistence type="predicted"/>
<evidence type="ECO:0000313" key="2">
    <source>
        <dbReference type="Proteomes" id="UP001146120"/>
    </source>
</evidence>
<accession>A0AAV2YNJ7</accession>
<dbReference type="AlphaFoldDB" id="A0AAV2YNJ7"/>
<reference evidence="1" key="1">
    <citation type="submission" date="2022-11" db="EMBL/GenBank/DDBJ databases">
        <authorList>
            <person name="Morgan W.R."/>
            <person name="Tartar A."/>
        </authorList>
    </citation>
    <scope>NUCLEOTIDE SEQUENCE</scope>
    <source>
        <strain evidence="1">ARSEF 373</strain>
    </source>
</reference>
<dbReference type="Pfam" id="PF14273">
    <property type="entry name" value="DUF4360"/>
    <property type="match status" value="1"/>
</dbReference>
<dbReference type="Proteomes" id="UP001146120">
    <property type="component" value="Unassembled WGS sequence"/>
</dbReference>
<dbReference type="InterPro" id="IPR025649">
    <property type="entry name" value="DUF4360"/>
</dbReference>
<dbReference type="PANTHER" id="PTHR38847">
    <property type="match status" value="1"/>
</dbReference>
<evidence type="ECO:0000313" key="1">
    <source>
        <dbReference type="EMBL" id="DAZ95670.1"/>
    </source>
</evidence>